<feature type="domain" description="GST C-terminal" evidence="11">
    <location>
        <begin position="221"/>
        <end position="356"/>
    </location>
</feature>
<dbReference type="GO" id="GO:0050610">
    <property type="term" value="F:methylarsonate reductase activity"/>
    <property type="evidence" value="ECO:0007669"/>
    <property type="project" value="UniProtKB-EC"/>
</dbReference>
<evidence type="ECO:0000256" key="1">
    <source>
        <dbReference type="ARBA" id="ARBA00011067"/>
    </source>
</evidence>
<organism evidence="12 13">
    <name type="scientific">Sitophilus oryzae</name>
    <name type="common">Rice weevil</name>
    <name type="synonym">Curculio oryzae</name>
    <dbReference type="NCBI Taxonomy" id="7048"/>
    <lineage>
        <taxon>Eukaryota</taxon>
        <taxon>Metazoa</taxon>
        <taxon>Ecdysozoa</taxon>
        <taxon>Arthropoda</taxon>
        <taxon>Hexapoda</taxon>
        <taxon>Insecta</taxon>
        <taxon>Pterygota</taxon>
        <taxon>Neoptera</taxon>
        <taxon>Endopterygota</taxon>
        <taxon>Coleoptera</taxon>
        <taxon>Polyphaga</taxon>
        <taxon>Cucujiformia</taxon>
        <taxon>Curculionidae</taxon>
        <taxon>Dryophthorinae</taxon>
        <taxon>Sitophilus</taxon>
    </lineage>
</organism>
<dbReference type="KEGG" id="soy:115877807"/>
<dbReference type="InterPro" id="IPR004046">
    <property type="entry name" value="GST_C"/>
</dbReference>
<evidence type="ECO:0000256" key="3">
    <source>
        <dbReference type="ARBA" id="ARBA00013060"/>
    </source>
</evidence>
<evidence type="ECO:0000256" key="5">
    <source>
        <dbReference type="ARBA" id="ARBA00032186"/>
    </source>
</evidence>
<comment type="catalytic activity">
    <reaction evidence="8">
        <text>L-dehydroascorbate + 2 glutathione = glutathione disulfide + L-ascorbate</text>
        <dbReference type="Rhea" id="RHEA:24424"/>
        <dbReference type="ChEBI" id="CHEBI:38290"/>
        <dbReference type="ChEBI" id="CHEBI:57925"/>
        <dbReference type="ChEBI" id="CHEBI:58297"/>
        <dbReference type="ChEBI" id="CHEBI:58539"/>
        <dbReference type="EC" id="1.8.5.1"/>
    </reaction>
</comment>
<proteinExistence type="inferred from homology"/>
<evidence type="ECO:0000259" key="11">
    <source>
        <dbReference type="PROSITE" id="PS50405"/>
    </source>
</evidence>
<dbReference type="RefSeq" id="XP_030749983.1">
    <property type="nucleotide sequence ID" value="XM_030894123.1"/>
</dbReference>
<dbReference type="PROSITE" id="PS50404">
    <property type="entry name" value="GST_NTER"/>
    <property type="match status" value="1"/>
</dbReference>
<dbReference type="PROSITE" id="PS50405">
    <property type="entry name" value="GST_CTER"/>
    <property type="match status" value="1"/>
</dbReference>
<dbReference type="InterPro" id="IPR004045">
    <property type="entry name" value="Glutathione_S-Trfase_N"/>
</dbReference>
<evidence type="ECO:0000259" key="10">
    <source>
        <dbReference type="PROSITE" id="PS50404"/>
    </source>
</evidence>
<dbReference type="SFLD" id="SFLDG00358">
    <property type="entry name" value="Main_(cytGST)"/>
    <property type="match status" value="1"/>
</dbReference>
<dbReference type="InterPro" id="IPR040079">
    <property type="entry name" value="Glutathione_S-Trfase"/>
</dbReference>
<dbReference type="InterPro" id="IPR036282">
    <property type="entry name" value="Glutathione-S-Trfase_C_sf"/>
</dbReference>
<dbReference type="InterPro" id="IPR036249">
    <property type="entry name" value="Thioredoxin-like_sf"/>
</dbReference>
<keyword evidence="9" id="KW-0812">Transmembrane</keyword>
<dbReference type="EC" id="1.8.5.1" evidence="2"/>
<keyword evidence="4" id="KW-0560">Oxidoreductase</keyword>
<dbReference type="SFLD" id="SFLDS00019">
    <property type="entry name" value="Glutathione_Transferase_(cytos"/>
    <property type="match status" value="1"/>
</dbReference>
<keyword evidence="9" id="KW-0472">Membrane</keyword>
<gene>
    <name evidence="13" type="primary">LOC115877807</name>
</gene>
<dbReference type="Pfam" id="PF13417">
    <property type="entry name" value="GST_N_3"/>
    <property type="match status" value="1"/>
</dbReference>
<dbReference type="InterPro" id="IPR050983">
    <property type="entry name" value="GST_Omega/HSP26"/>
</dbReference>
<dbReference type="GO" id="GO:0005737">
    <property type="term" value="C:cytoplasm"/>
    <property type="evidence" value="ECO:0007669"/>
    <property type="project" value="InterPro"/>
</dbReference>
<dbReference type="PANTHER" id="PTHR43968:SF6">
    <property type="entry name" value="GLUTATHIONE S-TRANSFERASE OMEGA"/>
    <property type="match status" value="1"/>
</dbReference>
<evidence type="ECO:0000256" key="4">
    <source>
        <dbReference type="ARBA" id="ARBA00023002"/>
    </source>
</evidence>
<evidence type="ECO:0000256" key="6">
    <source>
        <dbReference type="ARBA" id="ARBA00032681"/>
    </source>
</evidence>
<sequence>MTRIRWQSRKTFGILLGVLILYFTIRVRKYEHKTSVSLNVHPNEAWEFVADFSNMKYLNPTITDFVITEESGNYKHWKYTTEYVEKLSHWPYLPNYSTAHFEIKATTNMDKYFINSYHRTCMFNGLYCRSVEPPRTEGILRLYSMEYCPYAQRPRLVLKAKGIPFETVNINLTEKPEWYFKIHPEGKVPALLDNGKITIESLDISDYLDEKYPQNPLYSSDPKIKQHEKELIQKIAPVVSGFYSFLLNNQEHATEEQISELLAPLQPFEEELSKKGGKFFGGDKPNMVDYMFWPWAERSEATVRKSKGQNLLTDDKIPNLQKWKKAMKEDRAVSEIYHSPEEHWKVFEYRIYKTPLDYDTL</sequence>
<dbReference type="Gene3D" id="1.20.1050.10">
    <property type="match status" value="1"/>
</dbReference>
<dbReference type="AlphaFoldDB" id="A0A6J2XF54"/>
<dbReference type="EC" id="1.20.4.2" evidence="3"/>
<dbReference type="FunFam" id="3.40.30.10:FF:000123">
    <property type="entry name" value="Glutathione transferase o1"/>
    <property type="match status" value="1"/>
</dbReference>
<dbReference type="SUPFAM" id="SSF52833">
    <property type="entry name" value="Thioredoxin-like"/>
    <property type="match status" value="1"/>
</dbReference>
<dbReference type="InterPro" id="IPR010987">
    <property type="entry name" value="Glutathione-S-Trfase_C-like"/>
</dbReference>
<dbReference type="GO" id="GO:0004364">
    <property type="term" value="F:glutathione transferase activity"/>
    <property type="evidence" value="ECO:0007669"/>
    <property type="project" value="InterPro"/>
</dbReference>
<comment type="catalytic activity">
    <reaction evidence="7">
        <text>methylarsonate + 2 glutathione + H(+) = methylarsonous acid + glutathione disulfide + H2O</text>
        <dbReference type="Rhea" id="RHEA:15969"/>
        <dbReference type="ChEBI" id="CHEBI:15377"/>
        <dbReference type="ChEBI" id="CHEBI:15378"/>
        <dbReference type="ChEBI" id="CHEBI:17826"/>
        <dbReference type="ChEBI" id="CHEBI:33409"/>
        <dbReference type="ChEBI" id="CHEBI:57925"/>
        <dbReference type="ChEBI" id="CHEBI:58297"/>
        <dbReference type="EC" id="1.20.4.2"/>
    </reaction>
</comment>
<evidence type="ECO:0000256" key="9">
    <source>
        <dbReference type="SAM" id="Phobius"/>
    </source>
</evidence>
<evidence type="ECO:0000256" key="2">
    <source>
        <dbReference type="ARBA" id="ARBA00012436"/>
    </source>
</evidence>
<name>A0A6J2XF54_SITOR</name>
<dbReference type="Gene3D" id="3.40.30.10">
    <property type="entry name" value="Glutaredoxin"/>
    <property type="match status" value="1"/>
</dbReference>
<dbReference type="PRINTS" id="PR01625">
    <property type="entry name" value="GSTRNSFRASEO"/>
</dbReference>
<protein>
    <recommendedName>
        <fullName evidence="5">Glutathione-dependent dehydroascorbate reductase</fullName>
        <ecNumber evidence="3">1.20.4.2</ecNumber>
        <ecNumber evidence="2">1.8.5.1</ecNumber>
    </recommendedName>
    <alternativeName>
        <fullName evidence="6">Monomethylarsonic acid reductase</fullName>
    </alternativeName>
</protein>
<dbReference type="SUPFAM" id="SSF47616">
    <property type="entry name" value="GST C-terminal domain-like"/>
    <property type="match status" value="1"/>
</dbReference>
<dbReference type="Pfam" id="PF00043">
    <property type="entry name" value="GST_C"/>
    <property type="match status" value="1"/>
</dbReference>
<evidence type="ECO:0000256" key="8">
    <source>
        <dbReference type="ARBA" id="ARBA00049544"/>
    </source>
</evidence>
<dbReference type="GO" id="GO:0006749">
    <property type="term" value="P:glutathione metabolic process"/>
    <property type="evidence" value="ECO:0007669"/>
    <property type="project" value="TreeGrafter"/>
</dbReference>
<accession>A0A6J2XF54</accession>
<dbReference type="InterPro" id="IPR005442">
    <property type="entry name" value="GST_omega"/>
</dbReference>
<dbReference type="FunCoup" id="A0A6J2XF54">
    <property type="interactions" value="860"/>
</dbReference>
<dbReference type="GeneID" id="115877807"/>
<dbReference type="PROSITE" id="PS51354">
    <property type="entry name" value="GLUTAREDOXIN_2"/>
    <property type="match status" value="1"/>
</dbReference>
<comment type="similarity">
    <text evidence="1">Belongs to the GST superfamily. Omega family.</text>
</comment>
<keyword evidence="12" id="KW-1185">Reference proteome</keyword>
<dbReference type="Proteomes" id="UP000504635">
    <property type="component" value="Unplaced"/>
</dbReference>
<dbReference type="PANTHER" id="PTHR43968">
    <property type="match status" value="1"/>
</dbReference>
<dbReference type="FunFam" id="1.20.1050.10:FF:000009">
    <property type="entry name" value="Glutathione S-transferase omega-1"/>
    <property type="match status" value="1"/>
</dbReference>
<dbReference type="OrthoDB" id="6578546at2759"/>
<evidence type="ECO:0000256" key="7">
    <source>
        <dbReference type="ARBA" id="ARBA00048353"/>
    </source>
</evidence>
<dbReference type="InParanoid" id="A0A6J2XF54"/>
<reference evidence="13" key="1">
    <citation type="submission" date="2025-08" db="UniProtKB">
        <authorList>
            <consortium name="RefSeq"/>
        </authorList>
    </citation>
    <scope>IDENTIFICATION</scope>
    <source>
        <tissue evidence="13">Gonads</tissue>
    </source>
</reference>
<keyword evidence="9" id="KW-1133">Transmembrane helix</keyword>
<feature type="domain" description="GST N-terminal" evidence="10">
    <location>
        <begin position="138"/>
        <end position="216"/>
    </location>
</feature>
<evidence type="ECO:0000313" key="13">
    <source>
        <dbReference type="RefSeq" id="XP_030749983.1"/>
    </source>
</evidence>
<feature type="transmembrane region" description="Helical" evidence="9">
    <location>
        <begin position="12"/>
        <end position="28"/>
    </location>
</feature>
<evidence type="ECO:0000313" key="12">
    <source>
        <dbReference type="Proteomes" id="UP000504635"/>
    </source>
</evidence>
<dbReference type="GO" id="GO:0045174">
    <property type="term" value="F:glutathione dehydrogenase (ascorbate) activity"/>
    <property type="evidence" value="ECO:0007669"/>
    <property type="project" value="UniProtKB-EC"/>
</dbReference>